<gene>
    <name evidence="2" type="ORF">J2X31_000070</name>
</gene>
<dbReference type="Gene3D" id="3.10.129.10">
    <property type="entry name" value="Hotdog Thioesterase"/>
    <property type="match status" value="1"/>
</dbReference>
<reference evidence="2 3" key="1">
    <citation type="submission" date="2023-07" db="EMBL/GenBank/DDBJ databases">
        <title>Sorghum-associated microbial communities from plants grown in Nebraska, USA.</title>
        <authorList>
            <person name="Schachtman D."/>
        </authorList>
    </citation>
    <scope>NUCLEOTIDE SEQUENCE [LARGE SCALE GENOMIC DNA]</scope>
    <source>
        <strain evidence="2 3">3773</strain>
    </source>
</reference>
<keyword evidence="3" id="KW-1185">Reference proteome</keyword>
<dbReference type="Pfam" id="PF22818">
    <property type="entry name" value="ApeI-like"/>
    <property type="match status" value="1"/>
</dbReference>
<evidence type="ECO:0000313" key="2">
    <source>
        <dbReference type="EMBL" id="MDR6966077.1"/>
    </source>
</evidence>
<dbReference type="GO" id="GO:0019171">
    <property type="term" value="F:(3R)-hydroxyacyl-[acyl-carrier-protein] dehydratase activity"/>
    <property type="evidence" value="ECO:0007669"/>
    <property type="project" value="UniProtKB-EC"/>
</dbReference>
<evidence type="ECO:0000259" key="1">
    <source>
        <dbReference type="Pfam" id="PF22818"/>
    </source>
</evidence>
<protein>
    <submittedName>
        <fullName evidence="2">3-hydroxyacyl-[acyl-carrier-protein] dehydratase</fullName>
        <ecNumber evidence="2">4.2.1.59</ecNumber>
    </submittedName>
</protein>
<dbReference type="Proteomes" id="UP001255185">
    <property type="component" value="Unassembled WGS sequence"/>
</dbReference>
<comment type="caution">
    <text evidence="2">The sequence shown here is derived from an EMBL/GenBank/DDBJ whole genome shotgun (WGS) entry which is preliminary data.</text>
</comment>
<dbReference type="InterPro" id="IPR054545">
    <property type="entry name" value="ApeI-like"/>
</dbReference>
<evidence type="ECO:0000313" key="3">
    <source>
        <dbReference type="Proteomes" id="UP001255185"/>
    </source>
</evidence>
<dbReference type="InterPro" id="IPR029069">
    <property type="entry name" value="HotDog_dom_sf"/>
</dbReference>
<name>A0ABU1TJB5_9FLAO</name>
<dbReference type="EMBL" id="JAVDVI010000001">
    <property type="protein sequence ID" value="MDR6966077.1"/>
    <property type="molecule type" value="Genomic_DNA"/>
</dbReference>
<dbReference type="SUPFAM" id="SSF54637">
    <property type="entry name" value="Thioesterase/thiol ester dehydrase-isomerase"/>
    <property type="match status" value="1"/>
</dbReference>
<accession>A0ABU1TJB5</accession>
<dbReference type="EC" id="4.2.1.59" evidence="2"/>
<sequence length="123" mass="13892">MLLKDFYKVEKLENVSEGKYNAVVHLNNQHDIFKGHFPGNPVTPGVCMMQIIKELSQEIVGSSLFMISSSNVKFMALINPDVHPVLKLELEISGDFDTEIKVKNTTFFDETVALKLTNTYKKA</sequence>
<dbReference type="RefSeq" id="WP_310023514.1">
    <property type="nucleotide sequence ID" value="NZ_JAVDVI010000001.1"/>
</dbReference>
<proteinExistence type="predicted"/>
<feature type="domain" description="ApeI dehydratase-like" evidence="1">
    <location>
        <begin position="15"/>
        <end position="91"/>
    </location>
</feature>
<organism evidence="2 3">
    <name type="scientific">Flavobacterium arsenatis</name>
    <dbReference type="NCBI Taxonomy" id="1484332"/>
    <lineage>
        <taxon>Bacteria</taxon>
        <taxon>Pseudomonadati</taxon>
        <taxon>Bacteroidota</taxon>
        <taxon>Flavobacteriia</taxon>
        <taxon>Flavobacteriales</taxon>
        <taxon>Flavobacteriaceae</taxon>
        <taxon>Flavobacterium</taxon>
    </lineage>
</organism>
<keyword evidence="2" id="KW-0456">Lyase</keyword>